<protein>
    <submittedName>
        <fullName evidence="2">Alpha/beta fold hydrolase</fullName>
    </submittedName>
</protein>
<sequence>MEAVVSGVPVHFVEHGSGTPVLALHGAGVDHREIAGGLEPMFARIPGFRRLYPDLPGMGRTPAHASLNSNDDVLDLLLGFIDGTIGDEPFLMIGQSYGGYLARAVAHLRPQAAGFALICPIGAHTGSVPKHEVLVSSVSPAGLDAESEASFRSYFVVQTDETLKRFQQFVAPAASLVDEQGLARIFSQWELRDRPESAARYPRPVLVLVGRQDATAGYADGLALARDYPRGTFAVLDRAGHALLHEQPALVQAFLAEWIERVREDQAPVRAGSRLP</sequence>
<dbReference type="SUPFAM" id="SSF53474">
    <property type="entry name" value="alpha/beta-Hydrolases"/>
    <property type="match status" value="1"/>
</dbReference>
<reference evidence="3" key="1">
    <citation type="journal article" date="2019" name="Int. J. Syst. Evol. Microbiol.">
        <title>The Global Catalogue of Microorganisms (GCM) 10K type strain sequencing project: providing services to taxonomists for standard genome sequencing and annotation.</title>
        <authorList>
            <consortium name="The Broad Institute Genomics Platform"/>
            <consortium name="The Broad Institute Genome Sequencing Center for Infectious Disease"/>
            <person name="Wu L."/>
            <person name="Ma J."/>
        </authorList>
    </citation>
    <scope>NUCLEOTIDE SEQUENCE [LARGE SCALE GENOMIC DNA]</scope>
    <source>
        <strain evidence="3">PJ61</strain>
    </source>
</reference>
<dbReference type="Proteomes" id="UP001595778">
    <property type="component" value="Unassembled WGS sequence"/>
</dbReference>
<dbReference type="PANTHER" id="PTHR43798">
    <property type="entry name" value="MONOACYLGLYCEROL LIPASE"/>
    <property type="match status" value="1"/>
</dbReference>
<proteinExistence type="predicted"/>
<organism evidence="2 3">
    <name type="scientific">Arthrobacter sedimenti</name>
    <dbReference type="NCBI Taxonomy" id="2694931"/>
    <lineage>
        <taxon>Bacteria</taxon>
        <taxon>Bacillati</taxon>
        <taxon>Actinomycetota</taxon>
        <taxon>Actinomycetes</taxon>
        <taxon>Micrococcales</taxon>
        <taxon>Micrococcaceae</taxon>
        <taxon>Arthrobacter</taxon>
    </lineage>
</organism>
<feature type="domain" description="AB hydrolase-1" evidence="1">
    <location>
        <begin position="21"/>
        <end position="251"/>
    </location>
</feature>
<dbReference type="Pfam" id="PF12697">
    <property type="entry name" value="Abhydrolase_6"/>
    <property type="match status" value="1"/>
</dbReference>
<dbReference type="EMBL" id="JBHSDQ010000002">
    <property type="protein sequence ID" value="MFC4395623.1"/>
    <property type="molecule type" value="Genomic_DNA"/>
</dbReference>
<accession>A0ABV8WKD3</accession>
<dbReference type="InterPro" id="IPR050266">
    <property type="entry name" value="AB_hydrolase_sf"/>
</dbReference>
<comment type="caution">
    <text evidence="2">The sequence shown here is derived from an EMBL/GenBank/DDBJ whole genome shotgun (WGS) entry which is preliminary data.</text>
</comment>
<dbReference type="InterPro" id="IPR000073">
    <property type="entry name" value="AB_hydrolase_1"/>
</dbReference>
<evidence type="ECO:0000313" key="3">
    <source>
        <dbReference type="Proteomes" id="UP001595778"/>
    </source>
</evidence>
<gene>
    <name evidence="2" type="ORF">ACFO0G_05925</name>
</gene>
<dbReference type="InterPro" id="IPR029058">
    <property type="entry name" value="AB_hydrolase_fold"/>
</dbReference>
<dbReference type="Gene3D" id="3.40.50.1820">
    <property type="entry name" value="alpha/beta hydrolase"/>
    <property type="match status" value="1"/>
</dbReference>
<dbReference type="PANTHER" id="PTHR43798:SF6">
    <property type="entry name" value="HYDROLASE, PUTATIVE (AFU_ORTHOLOGUE AFUA_4G13070)-RELATED"/>
    <property type="match status" value="1"/>
</dbReference>
<name>A0ABV8WKD3_9MICC</name>
<keyword evidence="3" id="KW-1185">Reference proteome</keyword>
<dbReference type="PRINTS" id="PR00111">
    <property type="entry name" value="ABHYDROLASE"/>
</dbReference>
<evidence type="ECO:0000259" key="1">
    <source>
        <dbReference type="Pfam" id="PF12697"/>
    </source>
</evidence>
<dbReference type="GO" id="GO:0016787">
    <property type="term" value="F:hydrolase activity"/>
    <property type="evidence" value="ECO:0007669"/>
    <property type="project" value="UniProtKB-KW"/>
</dbReference>
<evidence type="ECO:0000313" key="2">
    <source>
        <dbReference type="EMBL" id="MFC4395623.1"/>
    </source>
</evidence>
<dbReference type="RefSeq" id="WP_376976782.1">
    <property type="nucleotide sequence ID" value="NZ_JBHSDQ010000002.1"/>
</dbReference>
<keyword evidence="2" id="KW-0378">Hydrolase</keyword>